<accession>A0A1W1ULP8</accession>
<dbReference type="AlphaFoldDB" id="A0A1W1ULP8"/>
<reference evidence="1 2" key="1">
    <citation type="submission" date="2017-04" db="EMBL/GenBank/DDBJ databases">
        <authorList>
            <person name="Afonso C.L."/>
            <person name="Miller P.J."/>
            <person name="Scott M.A."/>
            <person name="Spackman E."/>
            <person name="Goraichik I."/>
            <person name="Dimitrov K.M."/>
            <person name="Suarez D.L."/>
            <person name="Swayne D.E."/>
        </authorList>
    </citation>
    <scope>NUCLEOTIDE SEQUENCE [LARGE SCALE GENOMIC DNA]</scope>
    <source>
        <strain evidence="1 2">KR-140</strain>
    </source>
</reference>
<sequence length="71" mass="7789">MDIPHNGRYVMGGVPSFEALNEAEVAVLSRQVLLDWMLRPLSPTGFLEHLDAWTVGVLANGHFTVIQGSRA</sequence>
<evidence type="ECO:0000313" key="1">
    <source>
        <dbReference type="EMBL" id="SMB82058.1"/>
    </source>
</evidence>
<gene>
    <name evidence="1" type="ORF">SAMN00790413_04830</name>
</gene>
<dbReference type="Proteomes" id="UP000192582">
    <property type="component" value="Unassembled WGS sequence"/>
</dbReference>
<proteinExistence type="predicted"/>
<dbReference type="EMBL" id="FWWU01000005">
    <property type="protein sequence ID" value="SMB82058.1"/>
    <property type="molecule type" value="Genomic_DNA"/>
</dbReference>
<protein>
    <submittedName>
        <fullName evidence="1">Uncharacterized protein</fullName>
    </submittedName>
</protein>
<evidence type="ECO:0000313" key="2">
    <source>
        <dbReference type="Proteomes" id="UP000192582"/>
    </source>
</evidence>
<organism evidence="1 2">
    <name type="scientific">Deinococcus hopiensis KR-140</name>
    <dbReference type="NCBI Taxonomy" id="695939"/>
    <lineage>
        <taxon>Bacteria</taxon>
        <taxon>Thermotogati</taxon>
        <taxon>Deinococcota</taxon>
        <taxon>Deinococci</taxon>
        <taxon>Deinococcales</taxon>
        <taxon>Deinococcaceae</taxon>
        <taxon>Deinococcus</taxon>
    </lineage>
</organism>
<keyword evidence="2" id="KW-1185">Reference proteome</keyword>
<name>A0A1W1ULP8_9DEIO</name>